<gene>
    <name evidence="1" type="ORF">AAF712_007303</name>
</gene>
<protein>
    <submittedName>
        <fullName evidence="1">Uncharacterized protein</fullName>
    </submittedName>
</protein>
<proteinExistence type="predicted"/>
<dbReference type="EMBL" id="JBBXMP010000044">
    <property type="protein sequence ID" value="KAL0065662.1"/>
    <property type="molecule type" value="Genomic_DNA"/>
</dbReference>
<organism evidence="1 2">
    <name type="scientific">Marasmius tenuissimus</name>
    <dbReference type="NCBI Taxonomy" id="585030"/>
    <lineage>
        <taxon>Eukaryota</taxon>
        <taxon>Fungi</taxon>
        <taxon>Dikarya</taxon>
        <taxon>Basidiomycota</taxon>
        <taxon>Agaricomycotina</taxon>
        <taxon>Agaricomycetes</taxon>
        <taxon>Agaricomycetidae</taxon>
        <taxon>Agaricales</taxon>
        <taxon>Marasmiineae</taxon>
        <taxon>Marasmiaceae</taxon>
        <taxon>Marasmius</taxon>
    </lineage>
</organism>
<evidence type="ECO:0000313" key="2">
    <source>
        <dbReference type="Proteomes" id="UP001437256"/>
    </source>
</evidence>
<accession>A0ABR2ZX77</accession>
<name>A0ABR2ZX77_9AGAR</name>
<reference evidence="1 2" key="1">
    <citation type="submission" date="2024-05" db="EMBL/GenBank/DDBJ databases">
        <title>A draft genome resource for the thread blight pathogen Marasmius tenuissimus strain MS-2.</title>
        <authorList>
            <person name="Yulfo-Soto G.E."/>
            <person name="Baruah I.K."/>
            <person name="Amoako-Attah I."/>
            <person name="Bukari Y."/>
            <person name="Meinhardt L.W."/>
            <person name="Bailey B.A."/>
            <person name="Cohen S.P."/>
        </authorList>
    </citation>
    <scope>NUCLEOTIDE SEQUENCE [LARGE SCALE GENOMIC DNA]</scope>
    <source>
        <strain evidence="1 2">MS-2</strain>
    </source>
</reference>
<comment type="caution">
    <text evidence="1">The sequence shown here is derived from an EMBL/GenBank/DDBJ whole genome shotgun (WGS) entry which is preliminary data.</text>
</comment>
<sequence length="193" mass="21411">MPFSAALLASGHINDSAMLCDSQNQNISLVVASPNAAIVQDRQDRSQFRGVGAAASKFNEGRQNGQERKLRRTRALAPSPAHNVAVVHRMDGDYLGQVAEIEFGDACYTYETGSRGKGIKRFQLEETEEYEWLMSVVATEELELEDDLSTVLDAFRKPPSFAANNKTDKKSKRHGVIFDFPKAQIGADCGKWW</sequence>
<dbReference type="Proteomes" id="UP001437256">
    <property type="component" value="Unassembled WGS sequence"/>
</dbReference>
<evidence type="ECO:0000313" key="1">
    <source>
        <dbReference type="EMBL" id="KAL0065662.1"/>
    </source>
</evidence>
<keyword evidence="2" id="KW-1185">Reference proteome</keyword>